<dbReference type="GO" id="GO:0005576">
    <property type="term" value="C:extracellular region"/>
    <property type="evidence" value="ECO:0007669"/>
    <property type="project" value="UniProtKB-SubCell"/>
</dbReference>
<keyword evidence="5" id="KW-1185">Reference proteome</keyword>
<protein>
    <submittedName>
        <fullName evidence="4">Polysaccharide deacetylase</fullName>
    </submittedName>
</protein>
<accession>A0A4R3Y764</accession>
<evidence type="ECO:0000259" key="3">
    <source>
        <dbReference type="PROSITE" id="PS51677"/>
    </source>
</evidence>
<dbReference type="RefSeq" id="WP_223248206.1">
    <property type="nucleotide sequence ID" value="NZ_BHVT01000019.1"/>
</dbReference>
<gene>
    <name evidence="4" type="ORF">EDC63_10482</name>
</gene>
<dbReference type="PROSITE" id="PS51677">
    <property type="entry name" value="NODB"/>
    <property type="match status" value="1"/>
</dbReference>
<sequence>MSAERVPVLMYHRVGDAHNEWEHKYCVSPQRFSEHIQTLARAGWQAVSINDFFAWLDGTVELPDQSFLLTFDDGFLGVYEHAAPVLAELGWPATVFLVSQLIGQQDAWCESHNPSGDTYPLMDASHIQALRMQKFSFHSHTRNHADLPTLDDTALHDQLAGAREDLQALLNEPVDYLAYPYGRYDDRVLQTVRKAGYGAAFSVQPGFNRRDIDRFRLRRLDVFGTDSAAALRRKITLGSNDGSLSHAVKYAANRLLAKIGRQHP</sequence>
<dbReference type="Pfam" id="PF01522">
    <property type="entry name" value="Polysacc_deac_1"/>
    <property type="match status" value="1"/>
</dbReference>
<reference evidence="4 5" key="1">
    <citation type="submission" date="2019-03" db="EMBL/GenBank/DDBJ databases">
        <title>Genomic Encyclopedia of Type Strains, Phase IV (KMG-IV): sequencing the most valuable type-strain genomes for metagenomic binning, comparative biology and taxonomic classification.</title>
        <authorList>
            <person name="Goeker M."/>
        </authorList>
    </citation>
    <scope>NUCLEOTIDE SEQUENCE [LARGE SCALE GENOMIC DNA]</scope>
    <source>
        <strain evidence="4 5">DSM 100309</strain>
    </source>
</reference>
<dbReference type="InterPro" id="IPR051398">
    <property type="entry name" value="Polysacch_Deacetylase"/>
</dbReference>
<dbReference type="InterPro" id="IPR002509">
    <property type="entry name" value="NODB_dom"/>
</dbReference>
<dbReference type="Proteomes" id="UP000295367">
    <property type="component" value="Unassembled WGS sequence"/>
</dbReference>
<name>A0A4R3Y764_9PROT</name>
<evidence type="ECO:0000256" key="1">
    <source>
        <dbReference type="ARBA" id="ARBA00004613"/>
    </source>
</evidence>
<dbReference type="SUPFAM" id="SSF88713">
    <property type="entry name" value="Glycoside hydrolase/deacetylase"/>
    <property type="match status" value="1"/>
</dbReference>
<dbReference type="CDD" id="cd10918">
    <property type="entry name" value="CE4_NodB_like_5s_6s"/>
    <property type="match status" value="1"/>
</dbReference>
<dbReference type="GO" id="GO:0005975">
    <property type="term" value="P:carbohydrate metabolic process"/>
    <property type="evidence" value="ECO:0007669"/>
    <property type="project" value="InterPro"/>
</dbReference>
<comment type="subcellular location">
    <subcellularLocation>
        <location evidence="1">Secreted</location>
    </subcellularLocation>
</comment>
<evidence type="ECO:0000313" key="4">
    <source>
        <dbReference type="EMBL" id="TCV88125.1"/>
    </source>
</evidence>
<comment type="caution">
    <text evidence="4">The sequence shown here is derived from an EMBL/GenBank/DDBJ whole genome shotgun (WGS) entry which is preliminary data.</text>
</comment>
<dbReference type="PANTHER" id="PTHR34216">
    <property type="match status" value="1"/>
</dbReference>
<dbReference type="InterPro" id="IPR011330">
    <property type="entry name" value="Glyco_hydro/deAcase_b/a-brl"/>
</dbReference>
<keyword evidence="2" id="KW-0732">Signal</keyword>
<evidence type="ECO:0000313" key="5">
    <source>
        <dbReference type="Proteomes" id="UP000295367"/>
    </source>
</evidence>
<feature type="domain" description="NodB homology" evidence="3">
    <location>
        <begin position="65"/>
        <end position="264"/>
    </location>
</feature>
<organism evidence="4 5">
    <name type="scientific">Sulfurirhabdus autotrophica</name>
    <dbReference type="NCBI Taxonomy" id="1706046"/>
    <lineage>
        <taxon>Bacteria</taxon>
        <taxon>Pseudomonadati</taxon>
        <taxon>Pseudomonadota</taxon>
        <taxon>Betaproteobacteria</taxon>
        <taxon>Nitrosomonadales</taxon>
        <taxon>Sulfuricellaceae</taxon>
        <taxon>Sulfurirhabdus</taxon>
    </lineage>
</organism>
<evidence type="ECO:0000256" key="2">
    <source>
        <dbReference type="ARBA" id="ARBA00022729"/>
    </source>
</evidence>
<dbReference type="EMBL" id="SMCO01000004">
    <property type="protein sequence ID" value="TCV88125.1"/>
    <property type="molecule type" value="Genomic_DNA"/>
</dbReference>
<proteinExistence type="predicted"/>
<dbReference type="PANTHER" id="PTHR34216:SF3">
    <property type="entry name" value="POLY-BETA-1,6-N-ACETYL-D-GLUCOSAMINE N-DEACETYLASE"/>
    <property type="match status" value="1"/>
</dbReference>
<dbReference type="Gene3D" id="3.20.20.370">
    <property type="entry name" value="Glycoside hydrolase/deacetylase"/>
    <property type="match status" value="1"/>
</dbReference>
<dbReference type="GO" id="GO:0016810">
    <property type="term" value="F:hydrolase activity, acting on carbon-nitrogen (but not peptide) bonds"/>
    <property type="evidence" value="ECO:0007669"/>
    <property type="project" value="InterPro"/>
</dbReference>
<dbReference type="AlphaFoldDB" id="A0A4R3Y764"/>